<dbReference type="AlphaFoldDB" id="A0A9N8ZAA2"/>
<dbReference type="Proteomes" id="UP000789405">
    <property type="component" value="Unassembled WGS sequence"/>
</dbReference>
<dbReference type="EMBL" id="CAJVPY010000638">
    <property type="protein sequence ID" value="CAG8484765.1"/>
    <property type="molecule type" value="Genomic_DNA"/>
</dbReference>
<evidence type="ECO:0000313" key="2">
    <source>
        <dbReference type="Proteomes" id="UP000789405"/>
    </source>
</evidence>
<organism evidence="1 2">
    <name type="scientific">Dentiscutata erythropus</name>
    <dbReference type="NCBI Taxonomy" id="1348616"/>
    <lineage>
        <taxon>Eukaryota</taxon>
        <taxon>Fungi</taxon>
        <taxon>Fungi incertae sedis</taxon>
        <taxon>Mucoromycota</taxon>
        <taxon>Glomeromycotina</taxon>
        <taxon>Glomeromycetes</taxon>
        <taxon>Diversisporales</taxon>
        <taxon>Gigasporaceae</taxon>
        <taxon>Dentiscutata</taxon>
    </lineage>
</organism>
<proteinExistence type="predicted"/>
<dbReference type="OrthoDB" id="2445141at2759"/>
<gene>
    <name evidence="1" type="ORF">DERYTH_LOCUS2109</name>
</gene>
<evidence type="ECO:0000313" key="1">
    <source>
        <dbReference type="EMBL" id="CAG8484765.1"/>
    </source>
</evidence>
<protein>
    <submittedName>
        <fullName evidence="1">9886_t:CDS:1</fullName>
    </submittedName>
</protein>
<keyword evidence="2" id="KW-1185">Reference proteome</keyword>
<sequence>MQKKKIEQVREEAVTKQDNHAFKHAAQFTLSQHITAIEPLILQLVNETLHAIPLPELPMTDIELKLLQQLDQKHFNVQSPINLRALQLLTCTHPN</sequence>
<comment type="caution">
    <text evidence="1">The sequence shown here is derived from an EMBL/GenBank/DDBJ whole genome shotgun (WGS) entry which is preliminary data.</text>
</comment>
<name>A0A9N8ZAA2_9GLOM</name>
<accession>A0A9N8ZAA2</accession>
<reference evidence="1" key="1">
    <citation type="submission" date="2021-06" db="EMBL/GenBank/DDBJ databases">
        <authorList>
            <person name="Kallberg Y."/>
            <person name="Tangrot J."/>
            <person name="Rosling A."/>
        </authorList>
    </citation>
    <scope>NUCLEOTIDE SEQUENCE</scope>
    <source>
        <strain evidence="1">MA453B</strain>
    </source>
</reference>